<keyword evidence="2" id="KW-1185">Reference proteome</keyword>
<dbReference type="Proteomes" id="UP001597063">
    <property type="component" value="Unassembled WGS sequence"/>
</dbReference>
<organism evidence="1 2">
    <name type="scientific">Actinomadura fibrosa</name>
    <dbReference type="NCBI Taxonomy" id="111802"/>
    <lineage>
        <taxon>Bacteria</taxon>
        <taxon>Bacillati</taxon>
        <taxon>Actinomycetota</taxon>
        <taxon>Actinomycetes</taxon>
        <taxon>Streptosporangiales</taxon>
        <taxon>Thermomonosporaceae</taxon>
        <taxon>Actinomadura</taxon>
    </lineage>
</organism>
<evidence type="ECO:0000313" key="1">
    <source>
        <dbReference type="EMBL" id="MFD0684867.1"/>
    </source>
</evidence>
<dbReference type="EMBL" id="JBHTGP010000005">
    <property type="protein sequence ID" value="MFD0684867.1"/>
    <property type="molecule type" value="Genomic_DNA"/>
</dbReference>
<accession>A0ABW2XFU9</accession>
<comment type="caution">
    <text evidence="1">The sequence shown here is derived from an EMBL/GenBank/DDBJ whole genome shotgun (WGS) entry which is preliminary data.</text>
</comment>
<reference evidence="2" key="1">
    <citation type="journal article" date="2019" name="Int. J. Syst. Evol. Microbiol.">
        <title>The Global Catalogue of Microorganisms (GCM) 10K type strain sequencing project: providing services to taxonomists for standard genome sequencing and annotation.</title>
        <authorList>
            <consortium name="The Broad Institute Genomics Platform"/>
            <consortium name="The Broad Institute Genome Sequencing Center for Infectious Disease"/>
            <person name="Wu L."/>
            <person name="Ma J."/>
        </authorList>
    </citation>
    <scope>NUCLEOTIDE SEQUENCE [LARGE SCALE GENOMIC DNA]</scope>
    <source>
        <strain evidence="2">JCM 9371</strain>
    </source>
</reference>
<sequence length="59" mass="6133">MSPTEPAARRVPPVRDDAPAKIVASGPVRIPAPAVELADKLVYPGTPRRTPAPASAPPR</sequence>
<protein>
    <submittedName>
        <fullName evidence="1">Uncharacterized protein</fullName>
    </submittedName>
</protein>
<evidence type="ECO:0000313" key="2">
    <source>
        <dbReference type="Proteomes" id="UP001597063"/>
    </source>
</evidence>
<name>A0ABW2XFU9_9ACTN</name>
<proteinExistence type="predicted"/>
<gene>
    <name evidence="1" type="ORF">ACFQZM_10185</name>
</gene>
<dbReference type="RefSeq" id="WP_131763198.1">
    <property type="nucleotide sequence ID" value="NZ_CAACUY010000304.1"/>
</dbReference>